<feature type="transmembrane region" description="Helical" evidence="5">
    <location>
        <begin position="126"/>
        <end position="146"/>
    </location>
</feature>
<feature type="transmembrane region" description="Helical" evidence="5">
    <location>
        <begin position="56"/>
        <end position="73"/>
    </location>
</feature>
<feature type="domain" description="Calcineurin-like phosphoesterase" evidence="6">
    <location>
        <begin position="172"/>
        <end position="340"/>
    </location>
</feature>
<keyword evidence="3" id="KW-0378">Hydrolase</keyword>
<reference evidence="7 8" key="1">
    <citation type="submission" date="2017-06" db="EMBL/GenBank/DDBJ databases">
        <authorList>
            <person name="Kim H.J."/>
            <person name="Triplett B.A."/>
        </authorList>
    </citation>
    <scope>NUCLEOTIDE SEQUENCE [LARGE SCALE GENOMIC DNA]</scope>
    <source>
        <strain evidence="7 8">DSM 14713</strain>
    </source>
</reference>
<evidence type="ECO:0000256" key="3">
    <source>
        <dbReference type="ARBA" id="ARBA00022801"/>
    </source>
</evidence>
<organism evidence="7 8">
    <name type="scientific">Melittangium boletus DSM 14713</name>
    <dbReference type="NCBI Taxonomy" id="1294270"/>
    <lineage>
        <taxon>Bacteria</taxon>
        <taxon>Pseudomonadati</taxon>
        <taxon>Myxococcota</taxon>
        <taxon>Myxococcia</taxon>
        <taxon>Myxococcales</taxon>
        <taxon>Cystobacterineae</taxon>
        <taxon>Archangiaceae</taxon>
        <taxon>Melittangium</taxon>
    </lineage>
</organism>
<evidence type="ECO:0000256" key="4">
    <source>
        <dbReference type="ARBA" id="ARBA00061089"/>
    </source>
</evidence>
<accession>A0A250IFB8</accession>
<comment type="cofactor">
    <cofactor evidence="1">
        <name>a divalent metal cation</name>
        <dbReference type="ChEBI" id="CHEBI:60240"/>
    </cofactor>
</comment>
<dbReference type="GO" id="GO:0008758">
    <property type="term" value="F:UDP-2,3-diacylglucosamine hydrolase activity"/>
    <property type="evidence" value="ECO:0007669"/>
    <property type="project" value="TreeGrafter"/>
</dbReference>
<dbReference type="GO" id="GO:0046872">
    <property type="term" value="F:metal ion binding"/>
    <property type="evidence" value="ECO:0007669"/>
    <property type="project" value="UniProtKB-KW"/>
</dbReference>
<dbReference type="FunFam" id="3.60.21.10:FF:000028">
    <property type="entry name" value="Putative metallophosphoesterase"/>
    <property type="match status" value="1"/>
</dbReference>
<keyword evidence="5" id="KW-0472">Membrane</keyword>
<proteinExistence type="inferred from homology"/>
<keyword evidence="2" id="KW-0479">Metal-binding</keyword>
<evidence type="ECO:0000313" key="8">
    <source>
        <dbReference type="Proteomes" id="UP000217289"/>
    </source>
</evidence>
<dbReference type="Gene3D" id="3.60.21.10">
    <property type="match status" value="1"/>
</dbReference>
<comment type="similarity">
    <text evidence="4">Belongs to the metallophosphoesterase superfamily.</text>
</comment>
<evidence type="ECO:0000256" key="1">
    <source>
        <dbReference type="ARBA" id="ARBA00001968"/>
    </source>
</evidence>
<keyword evidence="5" id="KW-0812">Transmembrane</keyword>
<dbReference type="PANTHER" id="PTHR31302">
    <property type="entry name" value="TRANSMEMBRANE PROTEIN WITH METALLOPHOSPHOESTERASE DOMAIN-RELATED"/>
    <property type="match status" value="1"/>
</dbReference>
<dbReference type="CDD" id="cd07385">
    <property type="entry name" value="MPP_YkuE_C"/>
    <property type="match status" value="1"/>
</dbReference>
<protein>
    <submittedName>
        <fullName evidence="7">Metallophosphatase</fullName>
    </submittedName>
</protein>
<dbReference type="EMBL" id="CP022163">
    <property type="protein sequence ID" value="ATB30455.1"/>
    <property type="molecule type" value="Genomic_DNA"/>
</dbReference>
<keyword evidence="8" id="KW-1185">Reference proteome</keyword>
<name>A0A250IFB8_9BACT</name>
<dbReference type="PANTHER" id="PTHR31302:SF31">
    <property type="entry name" value="PHOSPHODIESTERASE YAEI"/>
    <property type="match status" value="1"/>
</dbReference>
<dbReference type="KEGG" id="mbd:MEBOL_003916"/>
<dbReference type="GO" id="GO:0009245">
    <property type="term" value="P:lipid A biosynthetic process"/>
    <property type="evidence" value="ECO:0007669"/>
    <property type="project" value="TreeGrafter"/>
</dbReference>
<dbReference type="AlphaFoldDB" id="A0A250IFB8"/>
<evidence type="ECO:0000259" key="6">
    <source>
        <dbReference type="Pfam" id="PF00149"/>
    </source>
</evidence>
<evidence type="ECO:0000256" key="2">
    <source>
        <dbReference type="ARBA" id="ARBA00022723"/>
    </source>
</evidence>
<dbReference type="RefSeq" id="WP_425437633.1">
    <property type="nucleotide sequence ID" value="NZ_CP022163.1"/>
</dbReference>
<sequence length="406" mass="42652">MEASSPSPDARVAPPRAPAGLLLMVLTMLGLVAGLHVYLGARLISAPGLPSPWADLGWAVLGLGFLSIPAAMASTRMRPSWREQVLHWGGMLWLGAFGLLLTATAVADVAGWVWRLTGSAPGGMEWARLEALGVVGVVGPALLLAFRTARSPARVERVTVPVAGLGEGLSGMKVVQISDIHIGPTLDRRFMRRVVEQVNALKPDLVAVTGDLVDGNVARLRDEVAPLADLRAPLGVYFVTGNHEYYHGGAAWSAEVARLGLTVLNNAHRVVERAGARLTVAGVTDLEGGRMEAGHACRPDVALAGAPEGVPRLLLAHQPRVALRAGGLGVDLQLSGHTHGGQLFPFMAFVKLQQPVIQGLATVAGVRVYTHRGTGYWGPPLRLGPAPEIAELTLVRAAPGDSSSNH</sequence>
<feature type="transmembrane region" description="Helical" evidence="5">
    <location>
        <begin position="85"/>
        <end position="114"/>
    </location>
</feature>
<evidence type="ECO:0000256" key="5">
    <source>
        <dbReference type="SAM" id="Phobius"/>
    </source>
</evidence>
<dbReference type="GO" id="GO:0016020">
    <property type="term" value="C:membrane"/>
    <property type="evidence" value="ECO:0007669"/>
    <property type="project" value="GOC"/>
</dbReference>
<dbReference type="InterPro" id="IPR029052">
    <property type="entry name" value="Metallo-depent_PP-like"/>
</dbReference>
<feature type="transmembrane region" description="Helical" evidence="5">
    <location>
        <begin position="21"/>
        <end position="44"/>
    </location>
</feature>
<evidence type="ECO:0000313" key="7">
    <source>
        <dbReference type="EMBL" id="ATB30455.1"/>
    </source>
</evidence>
<keyword evidence="5" id="KW-1133">Transmembrane helix</keyword>
<dbReference type="SUPFAM" id="SSF56300">
    <property type="entry name" value="Metallo-dependent phosphatases"/>
    <property type="match status" value="1"/>
</dbReference>
<dbReference type="InterPro" id="IPR051158">
    <property type="entry name" value="Metallophosphoesterase_sf"/>
</dbReference>
<dbReference type="Pfam" id="PF00149">
    <property type="entry name" value="Metallophos"/>
    <property type="match status" value="1"/>
</dbReference>
<dbReference type="InterPro" id="IPR004843">
    <property type="entry name" value="Calcineurin-like_PHP"/>
</dbReference>
<dbReference type="Proteomes" id="UP000217289">
    <property type="component" value="Chromosome"/>
</dbReference>
<gene>
    <name evidence="7" type="ORF">MEBOL_003916</name>
</gene>